<dbReference type="GO" id="GO:0003700">
    <property type="term" value="F:DNA-binding transcription factor activity"/>
    <property type="evidence" value="ECO:0007669"/>
    <property type="project" value="TreeGrafter"/>
</dbReference>
<proteinExistence type="predicted"/>
<accession>A0A916Z760</accession>
<dbReference type="InterPro" id="IPR029016">
    <property type="entry name" value="GAF-like_dom_sf"/>
</dbReference>
<dbReference type="GO" id="GO:0045892">
    <property type="term" value="P:negative regulation of DNA-templated transcription"/>
    <property type="evidence" value="ECO:0007669"/>
    <property type="project" value="TreeGrafter"/>
</dbReference>
<keyword evidence="3" id="KW-0804">Transcription</keyword>
<sequence length="224" mass="24270">MTQAEIAVATGLPYPTVWRILMTLLELGYLETTPVSERYVLSARALVLSAGFQDRDNLVGRYRSAMDILCQEVMWPISLVVPVGSSMVVRYSTHNATTMTYSVYKPGFATPLCQSASGIAYLSALPTTLRDRLIAPLEFDDVEGPLLLEQIERARRDGVAAYERSPYNPTPGKLSTIAVPVIVGGKASAALALSFFASAMSVQKAIEMYLPRLKAIADSEGMAG</sequence>
<dbReference type="InterPro" id="IPR005471">
    <property type="entry name" value="Tscrpt_reg_IclR_N"/>
</dbReference>
<reference evidence="6" key="2">
    <citation type="submission" date="2020-09" db="EMBL/GenBank/DDBJ databases">
        <authorList>
            <person name="Sun Q."/>
            <person name="Zhou Y."/>
        </authorList>
    </citation>
    <scope>NUCLEOTIDE SEQUENCE</scope>
    <source>
        <strain evidence="6">CGMCC 1.15360</strain>
    </source>
</reference>
<keyword evidence="7" id="KW-1185">Reference proteome</keyword>
<dbReference type="EMBL" id="BMIP01000008">
    <property type="protein sequence ID" value="GGD79429.1"/>
    <property type="molecule type" value="Genomic_DNA"/>
</dbReference>
<dbReference type="PROSITE" id="PS51078">
    <property type="entry name" value="ICLR_ED"/>
    <property type="match status" value="1"/>
</dbReference>
<evidence type="ECO:0008006" key="8">
    <source>
        <dbReference type="Google" id="ProtNLM"/>
    </source>
</evidence>
<keyword evidence="1" id="KW-0805">Transcription regulation</keyword>
<evidence type="ECO:0000256" key="1">
    <source>
        <dbReference type="ARBA" id="ARBA00023015"/>
    </source>
</evidence>
<dbReference type="Pfam" id="PF09339">
    <property type="entry name" value="HTH_IclR"/>
    <property type="match status" value="1"/>
</dbReference>
<gene>
    <name evidence="6" type="ORF">GCM10010990_31660</name>
</gene>
<evidence type="ECO:0000259" key="4">
    <source>
        <dbReference type="PROSITE" id="PS51077"/>
    </source>
</evidence>
<evidence type="ECO:0000313" key="6">
    <source>
        <dbReference type="EMBL" id="GGD79429.1"/>
    </source>
</evidence>
<feature type="domain" description="IclR-ED" evidence="5">
    <location>
        <begin position="44"/>
        <end position="224"/>
    </location>
</feature>
<name>A0A916Z760_9SPHN</name>
<dbReference type="SUPFAM" id="SSF46785">
    <property type="entry name" value="Winged helix' DNA-binding domain"/>
    <property type="match status" value="1"/>
</dbReference>
<dbReference type="PANTHER" id="PTHR30136">
    <property type="entry name" value="HELIX-TURN-HELIX TRANSCRIPTIONAL REGULATOR, ICLR FAMILY"/>
    <property type="match status" value="1"/>
</dbReference>
<dbReference type="PANTHER" id="PTHR30136:SF23">
    <property type="entry name" value="DNA-BINDING TRANSCRIPTIONAL ACTIVATOR MHPR"/>
    <property type="match status" value="1"/>
</dbReference>
<dbReference type="Gene3D" id="3.30.450.40">
    <property type="match status" value="1"/>
</dbReference>
<reference evidence="6" key="1">
    <citation type="journal article" date="2014" name="Int. J. Syst. Evol. Microbiol.">
        <title>Complete genome sequence of Corynebacterium casei LMG S-19264T (=DSM 44701T), isolated from a smear-ripened cheese.</title>
        <authorList>
            <consortium name="US DOE Joint Genome Institute (JGI-PGF)"/>
            <person name="Walter F."/>
            <person name="Albersmeier A."/>
            <person name="Kalinowski J."/>
            <person name="Ruckert C."/>
        </authorList>
    </citation>
    <scope>NUCLEOTIDE SEQUENCE</scope>
    <source>
        <strain evidence="6">CGMCC 1.15360</strain>
    </source>
</reference>
<dbReference type="InterPro" id="IPR014757">
    <property type="entry name" value="Tscrpt_reg_IclR_C"/>
</dbReference>
<dbReference type="InterPro" id="IPR036390">
    <property type="entry name" value="WH_DNA-bd_sf"/>
</dbReference>
<organism evidence="6 7">
    <name type="scientific">Croceicoccus mobilis</name>
    <dbReference type="NCBI Taxonomy" id="1703339"/>
    <lineage>
        <taxon>Bacteria</taxon>
        <taxon>Pseudomonadati</taxon>
        <taxon>Pseudomonadota</taxon>
        <taxon>Alphaproteobacteria</taxon>
        <taxon>Sphingomonadales</taxon>
        <taxon>Erythrobacteraceae</taxon>
        <taxon>Croceicoccus</taxon>
    </lineage>
</organism>
<evidence type="ECO:0000256" key="2">
    <source>
        <dbReference type="ARBA" id="ARBA00023125"/>
    </source>
</evidence>
<dbReference type="PROSITE" id="PS51077">
    <property type="entry name" value="HTH_ICLR"/>
    <property type="match status" value="1"/>
</dbReference>
<dbReference type="GO" id="GO:0003677">
    <property type="term" value="F:DNA binding"/>
    <property type="evidence" value="ECO:0007669"/>
    <property type="project" value="UniProtKB-KW"/>
</dbReference>
<dbReference type="Gene3D" id="1.10.10.10">
    <property type="entry name" value="Winged helix-like DNA-binding domain superfamily/Winged helix DNA-binding domain"/>
    <property type="match status" value="1"/>
</dbReference>
<dbReference type="InterPro" id="IPR050707">
    <property type="entry name" value="HTH_MetabolicPath_Reg"/>
</dbReference>
<comment type="caution">
    <text evidence="6">The sequence shown here is derived from an EMBL/GenBank/DDBJ whole genome shotgun (WGS) entry which is preliminary data.</text>
</comment>
<dbReference type="Proteomes" id="UP000612349">
    <property type="component" value="Unassembled WGS sequence"/>
</dbReference>
<feature type="domain" description="HTH iclR-type" evidence="4">
    <location>
        <begin position="1"/>
        <end position="43"/>
    </location>
</feature>
<dbReference type="InterPro" id="IPR036388">
    <property type="entry name" value="WH-like_DNA-bd_sf"/>
</dbReference>
<evidence type="ECO:0000259" key="5">
    <source>
        <dbReference type="PROSITE" id="PS51078"/>
    </source>
</evidence>
<keyword evidence="2" id="KW-0238">DNA-binding</keyword>
<dbReference type="AlphaFoldDB" id="A0A916Z760"/>
<evidence type="ECO:0000313" key="7">
    <source>
        <dbReference type="Proteomes" id="UP000612349"/>
    </source>
</evidence>
<evidence type="ECO:0000256" key="3">
    <source>
        <dbReference type="ARBA" id="ARBA00023163"/>
    </source>
</evidence>
<dbReference type="SUPFAM" id="SSF55781">
    <property type="entry name" value="GAF domain-like"/>
    <property type="match status" value="1"/>
</dbReference>
<protein>
    <recommendedName>
        <fullName evidence="8">IclR family transcriptional regulator</fullName>
    </recommendedName>
</protein>